<feature type="domain" description="Aminotransferase class I/classII large" evidence="6">
    <location>
        <begin position="51"/>
        <end position="417"/>
    </location>
</feature>
<evidence type="ECO:0000313" key="7">
    <source>
        <dbReference type="EMBL" id="KAA8822151.1"/>
    </source>
</evidence>
<organism evidence="8 9">
    <name type="scientific">Bifidobacterium vespertilionis</name>
    <dbReference type="NCBI Taxonomy" id="2562524"/>
    <lineage>
        <taxon>Bacteria</taxon>
        <taxon>Bacillati</taxon>
        <taxon>Actinomycetota</taxon>
        <taxon>Actinomycetes</taxon>
        <taxon>Bifidobacteriales</taxon>
        <taxon>Bifidobacteriaceae</taxon>
        <taxon>Bifidobacterium</taxon>
    </lineage>
</organism>
<dbReference type="EMBL" id="RZOA01000002">
    <property type="protein sequence ID" value="KAA8824590.1"/>
    <property type="molecule type" value="Genomic_DNA"/>
</dbReference>
<dbReference type="GO" id="GO:0008483">
    <property type="term" value="F:transaminase activity"/>
    <property type="evidence" value="ECO:0007669"/>
    <property type="project" value="UniProtKB-KW"/>
</dbReference>
<sequence length="426" mass="46134">MTGKTTAGNPIAPASEAFDFDVRVDRSGTHALKWEEADGALPMWVADMDIPTAPAVREAIARRAANGVFGYSTVPDEWARAYADWWGARHGLTIRPEELVFTTGVIPAISSMVRKLTTPAENVVILTPVYNIFFNSILNNGRNALQSPLRYERSADGATGRYTIDWADLEAKLADPQTTLMILCNPHNPTGAIWDRDTLARFGSLCAKHHVTVISDEIHCDLTDPGHGYVPFASVNEECRSISATCLAPTKAFNIAGLHTAAVLVPDPALRHKVWRGINTDEVGEPNAFAIDAAVAAFTQGGPWLDALRGYLAGNKHEAARMIATYNASAPADRRVALCEGPATYLLWLDCSAFIDGPSAVPASAPARFRDTDELCDWLTREHGVMFSPGGHFGGNGRNFLRINVACPRASVRDGIGRLLEGLSER</sequence>
<dbReference type="NCBIfam" id="TIGR04350">
    <property type="entry name" value="C_S_lyase_PatB"/>
    <property type="match status" value="1"/>
</dbReference>
<comment type="similarity">
    <text evidence="5">Belongs to the class-II pyridoxal-phosphate-dependent aminotransferase family. MalY/PatB cystathionine beta-lyase subfamily.</text>
</comment>
<dbReference type="Proteomes" id="UP000345527">
    <property type="component" value="Unassembled WGS sequence"/>
</dbReference>
<dbReference type="InterPro" id="IPR015424">
    <property type="entry name" value="PyrdxlP-dep_Trfase"/>
</dbReference>
<dbReference type="SUPFAM" id="SSF53383">
    <property type="entry name" value="PLP-dependent transferases"/>
    <property type="match status" value="1"/>
</dbReference>
<evidence type="ECO:0000313" key="8">
    <source>
        <dbReference type="EMBL" id="KAA8824590.1"/>
    </source>
</evidence>
<evidence type="ECO:0000256" key="3">
    <source>
        <dbReference type="ARBA" id="ARBA00022898"/>
    </source>
</evidence>
<keyword evidence="8" id="KW-0808">Transferase</keyword>
<evidence type="ECO:0000256" key="2">
    <source>
        <dbReference type="ARBA" id="ARBA00012224"/>
    </source>
</evidence>
<evidence type="ECO:0000256" key="4">
    <source>
        <dbReference type="ARBA" id="ARBA00023239"/>
    </source>
</evidence>
<comment type="cofactor">
    <cofactor evidence="1">
        <name>pyridoxal 5'-phosphate</name>
        <dbReference type="ChEBI" id="CHEBI:597326"/>
    </cofactor>
</comment>
<proteinExistence type="inferred from homology"/>
<name>A0A5J5DZ52_9BIFI</name>
<dbReference type="GO" id="GO:0047804">
    <property type="term" value="F:cysteine-S-conjugate beta-lyase activity"/>
    <property type="evidence" value="ECO:0007669"/>
    <property type="project" value="UniProtKB-EC"/>
</dbReference>
<dbReference type="EC" id="4.4.1.13" evidence="2"/>
<keyword evidence="3" id="KW-0663">Pyridoxal phosphate</keyword>
<keyword evidence="8" id="KW-0032">Aminotransferase</keyword>
<dbReference type="Gene3D" id="3.40.640.10">
    <property type="entry name" value="Type I PLP-dependent aspartate aminotransferase-like (Major domain)"/>
    <property type="match status" value="1"/>
</dbReference>
<keyword evidence="4" id="KW-0456">Lyase</keyword>
<evidence type="ECO:0000256" key="5">
    <source>
        <dbReference type="ARBA" id="ARBA00037974"/>
    </source>
</evidence>
<evidence type="ECO:0000256" key="1">
    <source>
        <dbReference type="ARBA" id="ARBA00001933"/>
    </source>
</evidence>
<dbReference type="InterPro" id="IPR004839">
    <property type="entry name" value="Aminotransferase_I/II_large"/>
</dbReference>
<dbReference type="PANTHER" id="PTHR43525:SF1">
    <property type="entry name" value="PROTEIN MALY"/>
    <property type="match status" value="1"/>
</dbReference>
<dbReference type="InterPro" id="IPR051798">
    <property type="entry name" value="Class-II_PLP-Dep_Aminotrans"/>
</dbReference>
<dbReference type="InterPro" id="IPR015422">
    <property type="entry name" value="PyrdxlP-dep_Trfase_small"/>
</dbReference>
<keyword evidence="10" id="KW-1185">Reference proteome</keyword>
<evidence type="ECO:0000313" key="10">
    <source>
        <dbReference type="Proteomes" id="UP000374630"/>
    </source>
</evidence>
<dbReference type="Pfam" id="PF00155">
    <property type="entry name" value="Aminotran_1_2"/>
    <property type="match status" value="1"/>
</dbReference>
<dbReference type="AlphaFoldDB" id="A0A5J5DZ52"/>
<dbReference type="CDD" id="cd00609">
    <property type="entry name" value="AAT_like"/>
    <property type="match status" value="1"/>
</dbReference>
<gene>
    <name evidence="8" type="ORF">EM848_01720</name>
    <name evidence="7" type="ORF">EMO90_02505</name>
</gene>
<reference evidence="9 10" key="1">
    <citation type="journal article" date="2019" name="Syst. Appl. Microbiol.">
        <title>Characterization of Bifidobacterium species in feaces of the Egyptian fruit bat: Description of B. vespertilionis sp. nov. and B. rousetti sp. nov.</title>
        <authorList>
            <person name="Modesto M."/>
            <person name="Satti M."/>
            <person name="Watanabe K."/>
            <person name="Puglisi E."/>
            <person name="Morelli L."/>
            <person name="Huang C.-H."/>
            <person name="Liou J.-S."/>
            <person name="Miyashita M."/>
            <person name="Tamura T."/>
            <person name="Saito S."/>
            <person name="Mori K."/>
            <person name="Huang L."/>
            <person name="Sciavilla P."/>
            <person name="Sandri C."/>
            <person name="Spiezio C."/>
            <person name="Vitali F."/>
            <person name="Cavalieri D."/>
            <person name="Perpetuini G."/>
            <person name="Tofalo R."/>
            <person name="Bonetti A."/>
            <person name="Arita M."/>
            <person name="Mattarelli P."/>
        </authorList>
    </citation>
    <scope>NUCLEOTIDE SEQUENCE [LARGE SCALE GENOMIC DNA]</scope>
    <source>
        <strain evidence="7 10">RST16</strain>
        <strain evidence="8 9">RST8</strain>
    </source>
</reference>
<evidence type="ECO:0000313" key="9">
    <source>
        <dbReference type="Proteomes" id="UP000345527"/>
    </source>
</evidence>
<dbReference type="Gene3D" id="3.90.1150.10">
    <property type="entry name" value="Aspartate Aminotransferase, domain 1"/>
    <property type="match status" value="1"/>
</dbReference>
<dbReference type="InterPro" id="IPR027619">
    <property type="entry name" value="C-S_lyase_PatB-like"/>
</dbReference>
<comment type="caution">
    <text evidence="8">The sequence shown here is derived from an EMBL/GenBank/DDBJ whole genome shotgun (WGS) entry which is preliminary data.</text>
</comment>
<dbReference type="Proteomes" id="UP000374630">
    <property type="component" value="Unassembled WGS sequence"/>
</dbReference>
<evidence type="ECO:0000259" key="6">
    <source>
        <dbReference type="Pfam" id="PF00155"/>
    </source>
</evidence>
<dbReference type="PANTHER" id="PTHR43525">
    <property type="entry name" value="PROTEIN MALY"/>
    <property type="match status" value="1"/>
</dbReference>
<accession>A0A5J5DZ52</accession>
<dbReference type="OrthoDB" id="3224382at2"/>
<dbReference type="EMBL" id="RZNZ01000002">
    <property type="protein sequence ID" value="KAA8822151.1"/>
    <property type="molecule type" value="Genomic_DNA"/>
</dbReference>
<protein>
    <recommendedName>
        <fullName evidence="2">cysteine-S-conjugate beta-lyase</fullName>
        <ecNumber evidence="2">4.4.1.13</ecNumber>
    </recommendedName>
</protein>
<dbReference type="InterPro" id="IPR015421">
    <property type="entry name" value="PyrdxlP-dep_Trfase_major"/>
</dbReference>
<dbReference type="GO" id="GO:0030170">
    <property type="term" value="F:pyridoxal phosphate binding"/>
    <property type="evidence" value="ECO:0007669"/>
    <property type="project" value="InterPro"/>
</dbReference>